<comment type="caution">
    <text evidence="2">The sequence shown here is derived from an EMBL/GenBank/DDBJ whole genome shotgun (WGS) entry which is preliminary data.</text>
</comment>
<reference evidence="2 3" key="1">
    <citation type="submission" date="2018-02" db="EMBL/GenBank/DDBJ databases">
        <title>Genomic Encyclopedia of Archaeal and Bacterial Type Strains, Phase II (KMG-II): from individual species to whole genera.</title>
        <authorList>
            <person name="Goeker M."/>
        </authorList>
    </citation>
    <scope>NUCLEOTIDE SEQUENCE [LARGE SCALE GENOMIC DNA]</scope>
    <source>
        <strain evidence="2 3">DSM 18921</strain>
    </source>
</reference>
<name>A0A2S8RWF2_9RHOB</name>
<gene>
    <name evidence="2" type="ORF">LX70_03975</name>
</gene>
<feature type="transmembrane region" description="Helical" evidence="1">
    <location>
        <begin position="6"/>
        <end position="29"/>
    </location>
</feature>
<proteinExistence type="predicted"/>
<dbReference type="AlphaFoldDB" id="A0A2S8RWF2"/>
<dbReference type="EMBL" id="PVEP01000015">
    <property type="protein sequence ID" value="PQV52869.1"/>
    <property type="molecule type" value="Genomic_DNA"/>
</dbReference>
<accession>A0A2S8RWF2</accession>
<keyword evidence="1" id="KW-0812">Transmembrane</keyword>
<dbReference type="Proteomes" id="UP000238338">
    <property type="component" value="Unassembled WGS sequence"/>
</dbReference>
<organism evidence="2 3">
    <name type="scientific">Albidovulum denitrificans</name>
    <dbReference type="NCBI Taxonomy" id="404881"/>
    <lineage>
        <taxon>Bacteria</taxon>
        <taxon>Pseudomonadati</taxon>
        <taxon>Pseudomonadota</taxon>
        <taxon>Alphaproteobacteria</taxon>
        <taxon>Rhodobacterales</taxon>
        <taxon>Paracoccaceae</taxon>
        <taxon>Albidovulum</taxon>
    </lineage>
</organism>
<protein>
    <submittedName>
        <fullName evidence="2">Uncharacterized protein</fullName>
    </submittedName>
</protein>
<keyword evidence="1" id="KW-1133">Transmembrane helix</keyword>
<sequence length="43" mass="4513">MCWGAFFAGLCATMLLIAVIVIGGIWLAAEMSEIIDGADEPRG</sequence>
<keyword evidence="3" id="KW-1185">Reference proteome</keyword>
<dbReference type="RefSeq" id="WP_281260470.1">
    <property type="nucleotide sequence ID" value="NZ_PVEP01000015.1"/>
</dbReference>
<evidence type="ECO:0000256" key="1">
    <source>
        <dbReference type="SAM" id="Phobius"/>
    </source>
</evidence>
<evidence type="ECO:0000313" key="3">
    <source>
        <dbReference type="Proteomes" id="UP000238338"/>
    </source>
</evidence>
<evidence type="ECO:0000313" key="2">
    <source>
        <dbReference type="EMBL" id="PQV52869.1"/>
    </source>
</evidence>
<keyword evidence="1" id="KW-0472">Membrane</keyword>